<dbReference type="Pfam" id="PF03796">
    <property type="entry name" value="DnaB_C"/>
    <property type="match status" value="1"/>
</dbReference>
<dbReference type="InterPro" id="IPR007692">
    <property type="entry name" value="DNA_helicase_DnaB"/>
</dbReference>
<dbReference type="Pfam" id="PF00772">
    <property type="entry name" value="DnaB"/>
    <property type="match status" value="1"/>
</dbReference>
<dbReference type="FunFam" id="3.40.50.300:FF:000351">
    <property type="entry name" value="Replicative DNA helicase"/>
    <property type="match status" value="1"/>
</dbReference>
<dbReference type="GO" id="GO:1990077">
    <property type="term" value="C:primosome complex"/>
    <property type="evidence" value="ECO:0007669"/>
    <property type="project" value="UniProtKB-UniRule"/>
</dbReference>
<evidence type="ECO:0000256" key="2">
    <source>
        <dbReference type="ARBA" id="ARBA00022515"/>
    </source>
</evidence>
<keyword evidence="6 12" id="KW-0347">Helicase</keyword>
<accession>A0A1V5MJR2</accession>
<feature type="domain" description="SF4 helicase" evidence="13">
    <location>
        <begin position="183"/>
        <end position="448"/>
    </location>
</feature>
<dbReference type="CDD" id="cd00984">
    <property type="entry name" value="DnaB_C"/>
    <property type="match status" value="1"/>
</dbReference>
<dbReference type="PANTHER" id="PTHR30153:SF2">
    <property type="entry name" value="REPLICATIVE DNA HELICASE"/>
    <property type="match status" value="1"/>
</dbReference>
<evidence type="ECO:0000256" key="6">
    <source>
        <dbReference type="ARBA" id="ARBA00022806"/>
    </source>
</evidence>
<dbReference type="AlphaFoldDB" id="A0A1V5MJR2"/>
<proteinExistence type="inferred from homology"/>
<dbReference type="Proteomes" id="UP000485484">
    <property type="component" value="Unassembled WGS sequence"/>
</dbReference>
<dbReference type="Gene3D" id="1.10.860.10">
    <property type="entry name" value="DNAb Helicase, Chain A"/>
    <property type="match status" value="1"/>
</dbReference>
<comment type="similarity">
    <text evidence="1 12">Belongs to the helicase family. DnaB subfamily.</text>
</comment>
<dbReference type="EC" id="5.6.2.3" evidence="11 12"/>
<comment type="catalytic activity">
    <reaction evidence="10 12">
        <text>ATP + H2O = ADP + phosphate + H(+)</text>
        <dbReference type="Rhea" id="RHEA:13065"/>
        <dbReference type="ChEBI" id="CHEBI:15377"/>
        <dbReference type="ChEBI" id="CHEBI:15378"/>
        <dbReference type="ChEBI" id="CHEBI:30616"/>
        <dbReference type="ChEBI" id="CHEBI:43474"/>
        <dbReference type="ChEBI" id="CHEBI:456216"/>
        <dbReference type="EC" id="5.6.2.3"/>
    </reaction>
</comment>
<evidence type="ECO:0000256" key="4">
    <source>
        <dbReference type="ARBA" id="ARBA00022741"/>
    </source>
</evidence>
<evidence type="ECO:0000313" key="14">
    <source>
        <dbReference type="EMBL" id="OPZ93493.1"/>
    </source>
</evidence>
<dbReference type="GO" id="GO:0005829">
    <property type="term" value="C:cytosol"/>
    <property type="evidence" value="ECO:0007669"/>
    <property type="project" value="TreeGrafter"/>
</dbReference>
<dbReference type="InterPro" id="IPR007694">
    <property type="entry name" value="DNA_helicase_DnaB-like_C"/>
</dbReference>
<keyword evidence="4 12" id="KW-0547">Nucleotide-binding</keyword>
<dbReference type="InterPro" id="IPR027417">
    <property type="entry name" value="P-loop_NTPase"/>
</dbReference>
<dbReference type="GO" id="GO:0043139">
    <property type="term" value="F:5'-3' DNA helicase activity"/>
    <property type="evidence" value="ECO:0007669"/>
    <property type="project" value="UniProtKB-EC"/>
</dbReference>
<dbReference type="InterPro" id="IPR036185">
    <property type="entry name" value="DNA_heli_DnaB-like_N_sf"/>
</dbReference>
<dbReference type="Gene3D" id="3.40.50.300">
    <property type="entry name" value="P-loop containing nucleotide triphosphate hydrolases"/>
    <property type="match status" value="1"/>
</dbReference>
<dbReference type="FunFam" id="1.10.860.10:FF:000001">
    <property type="entry name" value="Replicative DNA helicase"/>
    <property type="match status" value="1"/>
</dbReference>
<organism evidence="14">
    <name type="scientific">candidate division TA06 bacterium ADurb.Bin417</name>
    <dbReference type="NCBI Taxonomy" id="1852828"/>
    <lineage>
        <taxon>Bacteria</taxon>
        <taxon>Bacteria division TA06</taxon>
    </lineage>
</organism>
<gene>
    <name evidence="14" type="primary">dnaC</name>
    <name evidence="14" type="ORF">BWY73_00281</name>
</gene>
<dbReference type="GO" id="GO:0005524">
    <property type="term" value="F:ATP binding"/>
    <property type="evidence" value="ECO:0007669"/>
    <property type="project" value="UniProtKB-UniRule"/>
</dbReference>
<dbReference type="PROSITE" id="PS51199">
    <property type="entry name" value="SF4_HELICASE"/>
    <property type="match status" value="1"/>
</dbReference>
<dbReference type="GO" id="GO:0016887">
    <property type="term" value="F:ATP hydrolysis activity"/>
    <property type="evidence" value="ECO:0007669"/>
    <property type="project" value="RHEA"/>
</dbReference>
<dbReference type="NCBIfam" id="TIGR00665">
    <property type="entry name" value="DnaB"/>
    <property type="match status" value="1"/>
</dbReference>
<dbReference type="InterPro" id="IPR016136">
    <property type="entry name" value="DNA_helicase_N/primase_C"/>
</dbReference>
<evidence type="ECO:0000256" key="12">
    <source>
        <dbReference type="RuleBase" id="RU362085"/>
    </source>
</evidence>
<dbReference type="GO" id="GO:0006269">
    <property type="term" value="P:DNA replication, synthesis of primer"/>
    <property type="evidence" value="ECO:0007669"/>
    <property type="project" value="UniProtKB-UniRule"/>
</dbReference>
<evidence type="ECO:0000259" key="13">
    <source>
        <dbReference type="PROSITE" id="PS51199"/>
    </source>
</evidence>
<evidence type="ECO:0000256" key="5">
    <source>
        <dbReference type="ARBA" id="ARBA00022801"/>
    </source>
</evidence>
<dbReference type="SUPFAM" id="SSF48024">
    <property type="entry name" value="N-terminal domain of DnaB helicase"/>
    <property type="match status" value="1"/>
</dbReference>
<keyword evidence="9" id="KW-0413">Isomerase</keyword>
<evidence type="ECO:0000256" key="11">
    <source>
        <dbReference type="NCBIfam" id="TIGR00665"/>
    </source>
</evidence>
<comment type="function">
    <text evidence="12">The main replicative DNA helicase, it participates in initiation and elongation during chromosome replication. Travels ahead of the DNA replisome, separating dsDNA into templates for DNA synthesis. A processive ATP-dependent 5'-3' DNA helicase it has DNA-dependent ATPase activity.</text>
</comment>
<keyword evidence="7 12" id="KW-0067">ATP-binding</keyword>
<keyword evidence="3 12" id="KW-0235">DNA replication</keyword>
<reference evidence="14" key="1">
    <citation type="submission" date="2017-02" db="EMBL/GenBank/DDBJ databases">
        <title>Delving into the versatile metabolic prowess of the omnipresent phylum Bacteroidetes.</title>
        <authorList>
            <person name="Nobu M.K."/>
            <person name="Mei R."/>
            <person name="Narihiro T."/>
            <person name="Kuroda K."/>
            <person name="Liu W.-T."/>
        </authorList>
    </citation>
    <scope>NUCLEOTIDE SEQUENCE</scope>
    <source>
        <strain evidence="14">ADurb.Bin417</strain>
    </source>
</reference>
<sequence>MGSTSLDLLEERVPPNNLEAEMALLGSMLLSDDARLQAIETVRAEHFYKKSHAQIFESIVRLAEANEPCDLVTLTDSLTRQKALKDLGGPAYLASLIDLVPTPANIGQYIKIVREHFIRRTLIESCSQIIGKSYHLAEDIEQLMDESERAIFQISERQQSDRIIPMRELVHQNFEAISRLYQNREYLTGVATGFEKLDTVTGGFQNSDLIVLASRPSMGKTSLACSMVRYQVVDKKLPAAFFSLEMSRDQIVQRLLCSEARVNLSNLRRGYAQHSDIPQLTLAAGKLSEAPLYIDDSPGMSALEIRAKSRRLVARHQIKIVYIDYLQLIRSRTRFDNRQQEISEISAGLKSLAKELNIPVVAISQLSREVEKRDNKRPQLSDLRESGSIEQDADVVLLMVRPEFYNPVPENEGLAELIVAKQRNGPTDNFNLTFIKQYTRFENCAEREETAS</sequence>
<name>A0A1V5MJR2_UNCT6</name>
<dbReference type="InterPro" id="IPR007693">
    <property type="entry name" value="DNA_helicase_DnaB-like_N"/>
</dbReference>
<comment type="caution">
    <text evidence="14">The sequence shown here is derived from an EMBL/GenBank/DDBJ whole genome shotgun (WGS) entry which is preliminary data.</text>
</comment>
<dbReference type="PANTHER" id="PTHR30153">
    <property type="entry name" value="REPLICATIVE DNA HELICASE DNAB"/>
    <property type="match status" value="1"/>
</dbReference>
<evidence type="ECO:0000256" key="3">
    <source>
        <dbReference type="ARBA" id="ARBA00022705"/>
    </source>
</evidence>
<keyword evidence="8 12" id="KW-0238">DNA-binding</keyword>
<protein>
    <recommendedName>
        <fullName evidence="11 12">Replicative DNA helicase</fullName>
        <ecNumber evidence="11 12">5.6.2.3</ecNumber>
    </recommendedName>
</protein>
<evidence type="ECO:0000256" key="8">
    <source>
        <dbReference type="ARBA" id="ARBA00023125"/>
    </source>
</evidence>
<evidence type="ECO:0000256" key="10">
    <source>
        <dbReference type="ARBA" id="ARBA00048954"/>
    </source>
</evidence>
<keyword evidence="5 12" id="KW-0378">Hydrolase</keyword>
<dbReference type="GO" id="GO:0003677">
    <property type="term" value="F:DNA binding"/>
    <property type="evidence" value="ECO:0007669"/>
    <property type="project" value="UniProtKB-UniRule"/>
</dbReference>
<keyword evidence="2 12" id="KW-0639">Primosome</keyword>
<evidence type="ECO:0000256" key="9">
    <source>
        <dbReference type="ARBA" id="ARBA00023235"/>
    </source>
</evidence>
<evidence type="ECO:0000256" key="1">
    <source>
        <dbReference type="ARBA" id="ARBA00008428"/>
    </source>
</evidence>
<dbReference type="EMBL" id="MWAK01000021">
    <property type="protein sequence ID" value="OPZ93493.1"/>
    <property type="molecule type" value="Genomic_DNA"/>
</dbReference>
<dbReference type="SUPFAM" id="SSF52540">
    <property type="entry name" value="P-loop containing nucleoside triphosphate hydrolases"/>
    <property type="match status" value="1"/>
</dbReference>
<evidence type="ECO:0000256" key="7">
    <source>
        <dbReference type="ARBA" id="ARBA00022840"/>
    </source>
</evidence>